<dbReference type="AlphaFoldDB" id="A0A811RBB8"/>
<dbReference type="EMBL" id="CAJGYO010000014">
    <property type="protein sequence ID" value="CAD6267289.1"/>
    <property type="molecule type" value="Genomic_DNA"/>
</dbReference>
<protein>
    <submittedName>
        <fullName evidence="2">Uncharacterized protein</fullName>
    </submittedName>
</protein>
<evidence type="ECO:0000256" key="1">
    <source>
        <dbReference type="SAM" id="MobiDB-lite"/>
    </source>
</evidence>
<dbReference type="OrthoDB" id="616493at2759"/>
<comment type="caution">
    <text evidence="2">The sequence shown here is derived from an EMBL/GenBank/DDBJ whole genome shotgun (WGS) entry which is preliminary data.</text>
</comment>
<keyword evidence="3" id="KW-1185">Reference proteome</keyword>
<reference evidence="2" key="1">
    <citation type="submission" date="2020-10" db="EMBL/GenBank/DDBJ databases">
        <authorList>
            <person name="Han B."/>
            <person name="Lu T."/>
            <person name="Zhao Q."/>
            <person name="Huang X."/>
            <person name="Zhao Y."/>
        </authorList>
    </citation>
    <scope>NUCLEOTIDE SEQUENCE</scope>
</reference>
<name>A0A811RBB8_9POAL</name>
<proteinExistence type="predicted"/>
<gene>
    <name evidence="2" type="ORF">NCGR_LOCUS50594</name>
</gene>
<accession>A0A811RBB8</accession>
<feature type="region of interest" description="Disordered" evidence="1">
    <location>
        <begin position="48"/>
        <end position="85"/>
    </location>
</feature>
<organism evidence="2 3">
    <name type="scientific">Miscanthus lutarioriparius</name>
    <dbReference type="NCBI Taxonomy" id="422564"/>
    <lineage>
        <taxon>Eukaryota</taxon>
        <taxon>Viridiplantae</taxon>
        <taxon>Streptophyta</taxon>
        <taxon>Embryophyta</taxon>
        <taxon>Tracheophyta</taxon>
        <taxon>Spermatophyta</taxon>
        <taxon>Magnoliopsida</taxon>
        <taxon>Liliopsida</taxon>
        <taxon>Poales</taxon>
        <taxon>Poaceae</taxon>
        <taxon>PACMAD clade</taxon>
        <taxon>Panicoideae</taxon>
        <taxon>Andropogonodae</taxon>
        <taxon>Andropogoneae</taxon>
        <taxon>Saccharinae</taxon>
        <taxon>Miscanthus</taxon>
    </lineage>
</organism>
<sequence length="247" mass="26553">MQLQDTNQSHVHAEESLPVVAEKGAAVASNDGSDSWLFVDLEPVPAISKRHGGGAGDGDVGDHAEPCSRTMSSSFKEPPRVADRLPLSGPVQLAASTGFAWAKKPRPDATMAPAVVTKRSGSKGPGNNNNNNNGGGDGARTTFAAAATAAAAAPYEVEKQEMIKQWAQVADAFSASEAYNSRFRQTLDAKQLKTGKMYKGKVNRVDYSGPLLSQPRRIDELLHNHEQQIRQAGRRSWFKKGSKKEQN</sequence>
<evidence type="ECO:0000313" key="2">
    <source>
        <dbReference type="EMBL" id="CAD6267289.1"/>
    </source>
</evidence>
<feature type="region of interest" description="Disordered" evidence="1">
    <location>
        <begin position="98"/>
        <end position="140"/>
    </location>
</feature>
<dbReference type="Proteomes" id="UP000604825">
    <property type="component" value="Unassembled WGS sequence"/>
</dbReference>
<evidence type="ECO:0000313" key="3">
    <source>
        <dbReference type="Proteomes" id="UP000604825"/>
    </source>
</evidence>